<dbReference type="PANTHER" id="PTHR30272:SF1">
    <property type="entry name" value="3-HYDROXYACYL-[ACYL-CARRIER-PROTEIN] DEHYDRATASE"/>
    <property type="match status" value="1"/>
</dbReference>
<dbReference type="GO" id="GO:0016829">
    <property type="term" value="F:lyase activity"/>
    <property type="evidence" value="ECO:0007669"/>
    <property type="project" value="UniProtKB-KW"/>
</dbReference>
<dbReference type="Gene3D" id="3.10.129.10">
    <property type="entry name" value="Hotdog Thioesterase"/>
    <property type="match status" value="1"/>
</dbReference>
<keyword evidence="1" id="KW-0456">Lyase</keyword>
<accession>A0A382PPW3</accession>
<protein>
    <recommendedName>
        <fullName evidence="3">Beta-hydroxyacyl-ACP dehydratase</fullName>
    </recommendedName>
</protein>
<sequence length="152" mass="17271">MKDRSLNIDEIMEYLEITPPFLMIDYVERLIPGKSCYAIKRLKKDDWFFKCHLEREKLMPGALQIEAMLQTLVLAIYTIQGHEGKLSYVTDISTKLLSSISPDSQLDIYADLLSYKRGVAKGVVKTMVGNVKVCQGEFTLISPHDMPLPKTS</sequence>
<gene>
    <name evidence="2" type="ORF">METZ01_LOCUS328218</name>
</gene>
<dbReference type="EMBL" id="UINC01108911">
    <property type="protein sequence ID" value="SVC75364.1"/>
    <property type="molecule type" value="Genomic_DNA"/>
</dbReference>
<dbReference type="AlphaFoldDB" id="A0A382PPW3"/>
<dbReference type="SUPFAM" id="SSF54637">
    <property type="entry name" value="Thioesterase/thiol ester dehydrase-isomerase"/>
    <property type="match status" value="1"/>
</dbReference>
<evidence type="ECO:0008006" key="3">
    <source>
        <dbReference type="Google" id="ProtNLM"/>
    </source>
</evidence>
<dbReference type="PANTHER" id="PTHR30272">
    <property type="entry name" value="3-HYDROXYACYL-[ACYL-CARRIER-PROTEIN] DEHYDRATASE"/>
    <property type="match status" value="1"/>
</dbReference>
<organism evidence="2">
    <name type="scientific">marine metagenome</name>
    <dbReference type="NCBI Taxonomy" id="408172"/>
    <lineage>
        <taxon>unclassified sequences</taxon>
        <taxon>metagenomes</taxon>
        <taxon>ecological metagenomes</taxon>
    </lineage>
</organism>
<evidence type="ECO:0000256" key="1">
    <source>
        <dbReference type="ARBA" id="ARBA00023239"/>
    </source>
</evidence>
<evidence type="ECO:0000313" key="2">
    <source>
        <dbReference type="EMBL" id="SVC75364.1"/>
    </source>
</evidence>
<proteinExistence type="predicted"/>
<dbReference type="Pfam" id="PF07977">
    <property type="entry name" value="FabA"/>
    <property type="match status" value="1"/>
</dbReference>
<dbReference type="InterPro" id="IPR013114">
    <property type="entry name" value="FabA_FabZ"/>
</dbReference>
<name>A0A382PPW3_9ZZZZ</name>
<reference evidence="2" key="1">
    <citation type="submission" date="2018-05" db="EMBL/GenBank/DDBJ databases">
        <authorList>
            <person name="Lanie J.A."/>
            <person name="Ng W.-L."/>
            <person name="Kazmierczak K.M."/>
            <person name="Andrzejewski T.M."/>
            <person name="Davidsen T.M."/>
            <person name="Wayne K.J."/>
            <person name="Tettelin H."/>
            <person name="Glass J.I."/>
            <person name="Rusch D."/>
            <person name="Podicherti R."/>
            <person name="Tsui H.-C.T."/>
            <person name="Winkler M.E."/>
        </authorList>
    </citation>
    <scope>NUCLEOTIDE SEQUENCE</scope>
</reference>
<dbReference type="InterPro" id="IPR029069">
    <property type="entry name" value="HotDog_dom_sf"/>
</dbReference>